<keyword evidence="1" id="KW-0614">Plasmid</keyword>
<organism evidence="1">
    <name type="scientific">Arthrobacter sp. J3.40</name>
    <dbReference type="NCBI Taxonomy" id="347209"/>
    <lineage>
        <taxon>Bacteria</taxon>
        <taxon>Bacillati</taxon>
        <taxon>Actinomycetota</taxon>
        <taxon>Actinomycetes</taxon>
        <taxon>Micrococcales</taxon>
        <taxon>Micrococcaceae</taxon>
        <taxon>Arthrobacter</taxon>
    </lineage>
</organism>
<proteinExistence type="predicted"/>
<evidence type="ECO:0000313" key="1">
    <source>
        <dbReference type="EMBL" id="AFK89289.1"/>
    </source>
</evidence>
<sequence length="60" mass="6492">MLWAGISAQETPCPWLRARVYLPKVRSVGGAAAPETHLNHFTEQEAGAKDPCGYPKDGIV</sequence>
<protein>
    <submittedName>
        <fullName evidence="1">Uncharacterized protein</fullName>
    </submittedName>
</protein>
<dbReference type="EMBL" id="JQ418528">
    <property type="protein sequence ID" value="AFK89289.1"/>
    <property type="molecule type" value="Genomic_DNA"/>
</dbReference>
<dbReference type="AlphaFoldDB" id="I3W112"/>
<name>I3W112_9MICC</name>
<accession>I3W112</accession>
<reference evidence="1" key="1">
    <citation type="submission" date="2012-01" db="EMBL/GenBank/DDBJ databases">
        <authorList>
            <person name="Summers A.O."/>
            <person name="Wireman J."/>
            <person name="Sale K."/>
        </authorList>
    </citation>
    <scope>NUCLEOTIDE SEQUENCE</scope>
    <source>
        <strain evidence="1">J3-40</strain>
        <plasmid evidence="1">pJ340-69</plasmid>
    </source>
</reference>
<geneLocation type="plasmid" evidence="1">
    <name>pJ340-69</name>
</geneLocation>